<evidence type="ECO:0000313" key="7">
    <source>
        <dbReference type="Proteomes" id="UP000071118"/>
    </source>
</evidence>
<evidence type="ECO:0000256" key="2">
    <source>
        <dbReference type="SAM" id="Phobius"/>
    </source>
</evidence>
<sequence>MKHNILLPLLLIIAVLNAVNSLIKNGNSNSQPLVPEVNPAQNANNNEDTCEIQKMAEEMIENLLNEKDVLTLIMEPLQNKLNDDYICEPVKYNNICIYEKDKAPLSFQCTSEKYENLIHRFTYKKLCRSKITYCNILLKSFIDKNKETNTFDTIINNYNVLLSCVDSDLKAIYKESISLLSDLRDSIIDITEKLWSKNISDVFKKREQLITGIFCELRNGSSSSLVSHGLSYENFGILKINNEKLLSQAFYAFSEYYYYFPLFAIKLLEKGGFVDRLVSIHENLTNYRAKNIIKKINDKSRNEVLSNDELFTNLNNYKHHNQKNANSFISMTGINIEDNTVEDANASNKLDSKLRNNTTTSMQSKNTNILPPKDTNTNNAGSTNLSNPLSSPDLLKAKDVSELVKDMIKSLNIVKFENDQPTNKTDEEGIKKLIENSFMDLSDNSMLVRLLLKPQAAILYIIQSFILMTPSPTRDAKTYCKKSLVNGQLIDSSDADATSEEDDLVNKFASKYNLIYEKLIVEELRENEQNTKTLKTSKTKLSALEVRNTQNNNPNGENHNSPLIAVVSDPAGEETDDIINNNVNLLALSADIEQTFKTLSSTGAGFSSTISYALFAFFSILLYFI</sequence>
<reference evidence="6 7" key="1">
    <citation type="journal article" date="2014" name="BMC Biol.">
        <title>A comprehensive evaluation of rodent malaria parasite genomes and gene expression.</title>
        <authorList>
            <person name="Otto T.D."/>
            <person name="Bohme U."/>
            <person name="Jackson A.P."/>
            <person name="Hunt M."/>
            <person name="Franke-Fayard B."/>
            <person name="Hoeijmakers W.A."/>
            <person name="Religa A.A."/>
            <person name="Robertson L."/>
            <person name="Sanders M."/>
            <person name="Ogun S.A."/>
            <person name="Cunningham D."/>
            <person name="Erhart A."/>
            <person name="Billker O."/>
            <person name="Khan S.M."/>
            <person name="Stunnenberg H.G."/>
            <person name="Langhorne J."/>
            <person name="Holder A.A."/>
            <person name="Waters A.P."/>
            <person name="Newbold C.I."/>
            <person name="Pain A."/>
            <person name="Berriman M."/>
            <person name="Janse C.J."/>
        </authorList>
    </citation>
    <scope>NUCLEOTIDE SEQUENCE [LARGE SCALE GENOMIC DNA]</scope>
    <source>
        <strain evidence="6 7">AS</strain>
    </source>
</reference>
<keyword evidence="2" id="KW-0472">Membrane</keyword>
<evidence type="ECO:0000313" key="9">
    <source>
        <dbReference type="Proteomes" id="UP000507163"/>
    </source>
</evidence>
<accession>A0A077XCE6</accession>
<evidence type="ECO:0000256" key="1">
    <source>
        <dbReference type="SAM" id="MobiDB-lite"/>
    </source>
</evidence>
<reference evidence="8 9" key="3">
    <citation type="submission" date="2016-08" db="EMBL/GenBank/DDBJ databases">
        <authorList>
            <consortium name="Pathogen Informatics"/>
        </authorList>
    </citation>
    <scope>NUCLEOTIDE SEQUENCE [LARGE SCALE GENOMIC DNA]</scope>
    <source>
        <strain evidence="4 9">AJ</strain>
        <strain evidence="6">AS</strain>
        <strain evidence="5 8">CB</strain>
    </source>
</reference>
<proteinExistence type="predicted"/>
<name>A0A077XCE6_PLACU</name>
<dbReference type="EMBL" id="LT608175">
    <property type="protein sequence ID" value="SCM22647.1"/>
    <property type="molecule type" value="Genomic_DNA"/>
</dbReference>
<feature type="signal peptide" evidence="3">
    <location>
        <begin position="1"/>
        <end position="21"/>
    </location>
</feature>
<evidence type="ECO:0000256" key="3">
    <source>
        <dbReference type="SAM" id="SignalP"/>
    </source>
</evidence>
<dbReference type="Proteomes" id="UP000507163">
    <property type="component" value="Chromosome 9"/>
</dbReference>
<reference evidence="6" key="2">
    <citation type="submission" date="2014-05" db="EMBL/GenBank/DDBJ databases">
        <authorList>
            <person name="Aslett M.A."/>
            <person name="De Silva N."/>
        </authorList>
    </citation>
    <scope>NUCLEOTIDE SEQUENCE</scope>
    <source>
        <strain evidence="6">AS</strain>
    </source>
</reference>
<dbReference type="GeneID" id="3494962"/>
<feature type="compositionally biased region" description="Polar residues" evidence="1">
    <location>
        <begin position="348"/>
        <end position="381"/>
    </location>
</feature>
<dbReference type="RefSeq" id="XP_741878.2">
    <property type="nucleotide sequence ID" value="XM_736785.2"/>
</dbReference>
<dbReference type="KEGG" id="pcb:PCHAS_0936100"/>
<gene>
    <name evidence="4" type="primary">GAMA</name>
    <name evidence="4" type="ORF">PCHAJ_000216700</name>
    <name evidence="6" type="ORF">PCHAS_0936100</name>
    <name evidence="5" type="ORF">PCHCB_000218100</name>
</gene>
<dbReference type="EMBL" id="LT608161">
    <property type="protein sequence ID" value="SCN60741.1"/>
    <property type="molecule type" value="Genomic_DNA"/>
</dbReference>
<keyword evidence="2" id="KW-1133">Transmembrane helix</keyword>
<feature type="transmembrane region" description="Helical" evidence="2">
    <location>
        <begin position="604"/>
        <end position="624"/>
    </location>
</feature>
<dbReference type="OrthoDB" id="377662at2759"/>
<evidence type="ECO:0000313" key="4">
    <source>
        <dbReference type="EMBL" id="SCM22647.1"/>
    </source>
</evidence>
<keyword evidence="2" id="KW-0812">Transmembrane</keyword>
<feature type="chain" id="PRO_5014501772" evidence="3">
    <location>
        <begin position="22"/>
        <end position="625"/>
    </location>
</feature>
<evidence type="ECO:0000313" key="6">
    <source>
        <dbReference type="EMBL" id="VTZ68971.1"/>
    </source>
</evidence>
<dbReference type="Proteomes" id="UP000195489">
    <property type="component" value="Chromosome 9"/>
</dbReference>
<protein>
    <submittedName>
        <fullName evidence="4">GPI-anchored micronemal antigen, putative</fullName>
    </submittedName>
</protein>
<feature type="region of interest" description="Disordered" evidence="1">
    <location>
        <begin position="348"/>
        <end position="390"/>
    </location>
</feature>
<dbReference type="EMBL" id="LK022886">
    <property type="protein sequence ID" value="VTZ68971.1"/>
    <property type="molecule type" value="Genomic_DNA"/>
</dbReference>
<dbReference type="VEuPathDB" id="PlasmoDB:PCHAS_0936100"/>
<keyword evidence="7" id="KW-1185">Reference proteome</keyword>
<evidence type="ECO:0000313" key="5">
    <source>
        <dbReference type="EMBL" id="SCN60741.1"/>
    </source>
</evidence>
<dbReference type="AlphaFoldDB" id="A0A077XCE6"/>
<organism evidence="4 9">
    <name type="scientific">Plasmodium chabaudi chabaudi</name>
    <dbReference type="NCBI Taxonomy" id="31271"/>
    <lineage>
        <taxon>Eukaryota</taxon>
        <taxon>Sar</taxon>
        <taxon>Alveolata</taxon>
        <taxon>Apicomplexa</taxon>
        <taxon>Aconoidasida</taxon>
        <taxon>Haemosporida</taxon>
        <taxon>Plasmodiidae</taxon>
        <taxon>Plasmodium</taxon>
        <taxon>Plasmodium (Vinckeia)</taxon>
    </lineage>
</organism>
<keyword evidence="3" id="KW-0732">Signal</keyword>
<evidence type="ECO:0000313" key="8">
    <source>
        <dbReference type="Proteomes" id="UP000195489"/>
    </source>
</evidence>
<dbReference type="Proteomes" id="UP000071118">
    <property type="component" value="Chromosome 9"/>
</dbReference>